<organism evidence="2 3">
    <name type="scientific">Streptomyces argenteolus</name>
    <dbReference type="NCBI Taxonomy" id="67274"/>
    <lineage>
        <taxon>Bacteria</taxon>
        <taxon>Bacillati</taxon>
        <taxon>Actinomycetota</taxon>
        <taxon>Actinomycetes</taxon>
        <taxon>Kitasatosporales</taxon>
        <taxon>Streptomycetaceae</taxon>
        <taxon>Streptomyces</taxon>
    </lineage>
</organism>
<name>A0ABW6XDA8_9ACTN</name>
<reference evidence="2 3" key="1">
    <citation type="submission" date="2024-10" db="EMBL/GenBank/DDBJ databases">
        <title>The Natural Products Discovery Center: Release of the First 8490 Sequenced Strains for Exploring Actinobacteria Biosynthetic Diversity.</title>
        <authorList>
            <person name="Kalkreuter E."/>
            <person name="Kautsar S.A."/>
            <person name="Yang D."/>
            <person name="Bader C.D."/>
            <person name="Teijaro C.N."/>
            <person name="Fluegel L."/>
            <person name="Davis C.M."/>
            <person name="Simpson J.R."/>
            <person name="Lauterbach L."/>
            <person name="Steele A.D."/>
            <person name="Gui C."/>
            <person name="Meng S."/>
            <person name="Li G."/>
            <person name="Viehrig K."/>
            <person name="Ye F."/>
            <person name="Su P."/>
            <person name="Kiefer A.F."/>
            <person name="Nichols A."/>
            <person name="Cepeda A.J."/>
            <person name="Yan W."/>
            <person name="Fan B."/>
            <person name="Jiang Y."/>
            <person name="Adhikari A."/>
            <person name="Zheng C.-J."/>
            <person name="Schuster L."/>
            <person name="Cowan T.M."/>
            <person name="Smanski M.J."/>
            <person name="Chevrette M.G."/>
            <person name="De Carvalho L.P.S."/>
            <person name="Shen B."/>
        </authorList>
    </citation>
    <scope>NUCLEOTIDE SEQUENCE [LARGE SCALE GENOMIC DNA]</scope>
    <source>
        <strain evidence="2 3">NPDC012540</strain>
    </source>
</reference>
<feature type="region of interest" description="Disordered" evidence="1">
    <location>
        <begin position="487"/>
        <end position="508"/>
    </location>
</feature>
<dbReference type="InterPro" id="IPR011989">
    <property type="entry name" value="ARM-like"/>
</dbReference>
<evidence type="ECO:0000313" key="3">
    <source>
        <dbReference type="Proteomes" id="UP001602322"/>
    </source>
</evidence>
<gene>
    <name evidence="2" type="ORF">ACFY8O_27920</name>
</gene>
<dbReference type="Gene3D" id="1.25.10.10">
    <property type="entry name" value="Leucine-rich Repeat Variant"/>
    <property type="match status" value="3"/>
</dbReference>
<keyword evidence="3" id="KW-1185">Reference proteome</keyword>
<dbReference type="RefSeq" id="WP_387907052.1">
    <property type="nucleotide sequence ID" value="NZ_JBIBEG010000009.1"/>
</dbReference>
<dbReference type="EMBL" id="JBIBEG010000009">
    <property type="protein sequence ID" value="MFF5899733.1"/>
    <property type="molecule type" value="Genomic_DNA"/>
</dbReference>
<dbReference type="SUPFAM" id="SSF48371">
    <property type="entry name" value="ARM repeat"/>
    <property type="match status" value="2"/>
</dbReference>
<comment type="caution">
    <text evidence="2">The sequence shown here is derived from an EMBL/GenBank/DDBJ whole genome shotgun (WGS) entry which is preliminary data.</text>
</comment>
<sequence>MNAVSAGLAANPSLPAELLDRLIETADDEIAWRLAHRPGLTPAQVTALVTRCPGTAVPLAYEGLLSEDQVGPAVLPDAVLALLDTGVGPTRWARRFAAHADPRCRVKLAACPGLPPDVLEALLDDSDTEVVVELALWAPADIAARLARHPHADVRSAVAENEAASPEVLRALLTGQGLPPARHCSVCDREPIPFVHAADCPRTNCELPPDAACDGTHRSTVSRMRERALRNPAVPVDAAVRFADDPVWWIRALVAERPGLPPEVCRRLAEDSSSGVRSALSRNPAIGEDVMGALATDTDPSVRGELAHHPRLPLDLLGRLAGRIKAGSTVLPCVARASLSDAARLAASPDPAVRMLVAARRDLPSGVRDMLAADRDAKVLKNIAPHPGLDGTQLRGLVERHGERVAAQVAANPGVPPGLLEDLAGRLPRGRRALRVIAQHPEAPAGALEACLADQRARFVAARHPRLRVRTIVGLLADDDPEVVEAAASNPSLPVEEMKRYAEASPTG</sequence>
<dbReference type="Proteomes" id="UP001602322">
    <property type="component" value="Unassembled WGS sequence"/>
</dbReference>
<proteinExistence type="predicted"/>
<protein>
    <recommendedName>
        <fullName evidence="4">Leucine rich repeat (LRR) protein</fullName>
    </recommendedName>
</protein>
<dbReference type="InterPro" id="IPR016024">
    <property type="entry name" value="ARM-type_fold"/>
</dbReference>
<evidence type="ECO:0000256" key="1">
    <source>
        <dbReference type="SAM" id="MobiDB-lite"/>
    </source>
</evidence>
<dbReference type="InterPro" id="IPR004830">
    <property type="entry name" value="LRR_variant"/>
</dbReference>
<dbReference type="Pfam" id="PF01816">
    <property type="entry name" value="LRV"/>
    <property type="match status" value="1"/>
</dbReference>
<evidence type="ECO:0008006" key="4">
    <source>
        <dbReference type="Google" id="ProtNLM"/>
    </source>
</evidence>
<evidence type="ECO:0000313" key="2">
    <source>
        <dbReference type="EMBL" id="MFF5899733.1"/>
    </source>
</evidence>
<accession>A0ABW6XDA8</accession>